<dbReference type="CDD" id="cd17294">
    <property type="entry name" value="RMtype1_S_MmaC7ORF19P_TRD1-CR1_like"/>
    <property type="match status" value="1"/>
</dbReference>
<comment type="similarity">
    <text evidence="1">Belongs to the type-I restriction system S methylase family.</text>
</comment>
<evidence type="ECO:0000313" key="6">
    <source>
        <dbReference type="Proteomes" id="UP000072660"/>
    </source>
</evidence>
<dbReference type="GO" id="GO:0009307">
    <property type="term" value="P:DNA restriction-modification system"/>
    <property type="evidence" value="ECO:0007669"/>
    <property type="project" value="UniProtKB-KW"/>
</dbReference>
<evidence type="ECO:0000256" key="3">
    <source>
        <dbReference type="ARBA" id="ARBA00023125"/>
    </source>
</evidence>
<dbReference type="RefSeq" id="WP_068387845.1">
    <property type="nucleotide sequence ID" value="NZ_LSZO01000058.1"/>
</dbReference>
<proteinExistence type="inferred from homology"/>
<sequence length="421" mass="47587">MSSMNFLDKLLDGVEVEWKTLGEVTSPTANVKWRDANRTYRYIDLTSVNIETKTIVETSEITRSNAPSRAQKLVEKDDVIFATTRPAQRRYCLIDDYHAGEVASTGYCVLRAKKEEVSPKWILHWIASSDFKAYVEENQSGSAYPAISDAKVKDFKIPIPCPEDSKKSLEIQTKIVQILDAFSELTSELTSELILRKKQYEYYREQLLSFEDGEVEWRTLGDVTKKWYSGGTPKAGVPEYYEGGDIPWLRTQEVKFSDIKSTEVKITQAALDSSAAKWIPANCVIVAISGATAGRSAINKIPLATNQHCGCLEIDSKKALYRYVFHWVSFNYENIKALGQGARGDLNSSIIKSFKLPLPYANDPEKSLAEQTRIVAILDKFDTLTTSISEGLPREIELRQKQYNHYRDLLLSFPKPDIAYG</sequence>
<keyword evidence="5" id="KW-0378">Hydrolase</keyword>
<dbReference type="SUPFAM" id="SSF116734">
    <property type="entry name" value="DNA methylase specificity domain"/>
    <property type="match status" value="2"/>
</dbReference>
<evidence type="ECO:0000256" key="1">
    <source>
        <dbReference type="ARBA" id="ARBA00010923"/>
    </source>
</evidence>
<dbReference type="AlphaFoldDB" id="A0A139SWG7"/>
<dbReference type="PANTHER" id="PTHR43140">
    <property type="entry name" value="TYPE-1 RESTRICTION ENZYME ECOKI SPECIFICITY PROTEIN"/>
    <property type="match status" value="1"/>
</dbReference>
<gene>
    <name evidence="5" type="ORF">AXE65_10955</name>
</gene>
<dbReference type="InterPro" id="IPR044946">
    <property type="entry name" value="Restrct_endonuc_typeI_TRD_sf"/>
</dbReference>
<keyword evidence="6" id="KW-1185">Reference proteome</keyword>
<dbReference type="OrthoDB" id="9798929at2"/>
<dbReference type="Proteomes" id="UP000072660">
    <property type="component" value="Unassembled WGS sequence"/>
</dbReference>
<dbReference type="InterPro" id="IPR051212">
    <property type="entry name" value="Type-I_RE_S_subunit"/>
</dbReference>
<keyword evidence="2" id="KW-0680">Restriction system</keyword>
<reference evidence="5 6" key="1">
    <citation type="submission" date="2016-02" db="EMBL/GenBank/DDBJ databases">
        <authorList>
            <person name="Wen L."/>
            <person name="He K."/>
            <person name="Yang H."/>
        </authorList>
    </citation>
    <scope>NUCLEOTIDE SEQUENCE [LARGE SCALE GENOMIC DNA]</scope>
    <source>
        <strain evidence="5 6">CV58</strain>
    </source>
</reference>
<keyword evidence="3" id="KW-0238">DNA-binding</keyword>
<evidence type="ECO:0000259" key="4">
    <source>
        <dbReference type="Pfam" id="PF01420"/>
    </source>
</evidence>
<organism evidence="5 6">
    <name type="scientific">Ventosimonas gracilis</name>
    <dbReference type="NCBI Taxonomy" id="1680762"/>
    <lineage>
        <taxon>Bacteria</taxon>
        <taxon>Pseudomonadati</taxon>
        <taxon>Pseudomonadota</taxon>
        <taxon>Gammaproteobacteria</taxon>
        <taxon>Pseudomonadales</taxon>
        <taxon>Ventosimonadaceae</taxon>
        <taxon>Ventosimonas</taxon>
    </lineage>
</organism>
<dbReference type="InterPro" id="IPR000055">
    <property type="entry name" value="Restrct_endonuc_typeI_TRD"/>
</dbReference>
<dbReference type="PANTHER" id="PTHR43140:SF1">
    <property type="entry name" value="TYPE I RESTRICTION ENZYME ECOKI SPECIFICITY SUBUNIT"/>
    <property type="match status" value="1"/>
</dbReference>
<protein>
    <submittedName>
        <fullName evidence="5">Restriction endonuclease</fullName>
    </submittedName>
</protein>
<dbReference type="Pfam" id="PF01420">
    <property type="entry name" value="Methylase_S"/>
    <property type="match status" value="2"/>
</dbReference>
<dbReference type="Gene3D" id="3.90.220.20">
    <property type="entry name" value="DNA methylase specificity domains"/>
    <property type="match status" value="2"/>
</dbReference>
<dbReference type="EMBL" id="LSZO01000058">
    <property type="protein sequence ID" value="KXU38957.1"/>
    <property type="molecule type" value="Genomic_DNA"/>
</dbReference>
<dbReference type="GO" id="GO:0004519">
    <property type="term" value="F:endonuclease activity"/>
    <property type="evidence" value="ECO:0007669"/>
    <property type="project" value="UniProtKB-KW"/>
</dbReference>
<evidence type="ECO:0000313" key="5">
    <source>
        <dbReference type="EMBL" id="KXU38957.1"/>
    </source>
</evidence>
<keyword evidence="5" id="KW-0540">Nuclease</keyword>
<dbReference type="GO" id="GO:0003677">
    <property type="term" value="F:DNA binding"/>
    <property type="evidence" value="ECO:0007669"/>
    <property type="project" value="UniProtKB-KW"/>
</dbReference>
<accession>A0A139SWG7</accession>
<feature type="domain" description="Type I restriction modification DNA specificity" evidence="4">
    <location>
        <begin position="214"/>
        <end position="397"/>
    </location>
</feature>
<comment type="caution">
    <text evidence="5">The sequence shown here is derived from an EMBL/GenBank/DDBJ whole genome shotgun (WGS) entry which is preliminary data.</text>
</comment>
<evidence type="ECO:0000256" key="2">
    <source>
        <dbReference type="ARBA" id="ARBA00022747"/>
    </source>
</evidence>
<name>A0A139SWG7_9GAMM</name>
<feature type="domain" description="Type I restriction modification DNA specificity" evidence="4">
    <location>
        <begin position="20"/>
        <end position="193"/>
    </location>
</feature>
<keyword evidence="5" id="KW-0255">Endonuclease</keyword>